<keyword evidence="3" id="KW-0238">DNA-binding</keyword>
<feature type="region of interest" description="Disordered" evidence="5">
    <location>
        <begin position="698"/>
        <end position="718"/>
    </location>
</feature>
<dbReference type="GO" id="GO:0003677">
    <property type="term" value="F:DNA binding"/>
    <property type="evidence" value="ECO:0007669"/>
    <property type="project" value="UniProtKB-KW"/>
</dbReference>
<comment type="subcellular location">
    <subcellularLocation>
        <location evidence="1">Nucleus</location>
    </subcellularLocation>
</comment>
<accession>A0A8H5FFN9</accession>
<comment type="caution">
    <text evidence="7">The sequence shown here is derived from an EMBL/GenBank/DDBJ whole genome shotgun (WGS) entry which is preliminary data.</text>
</comment>
<feature type="compositionally biased region" description="Polar residues" evidence="5">
    <location>
        <begin position="698"/>
        <end position="713"/>
    </location>
</feature>
<dbReference type="PANTHER" id="PTHR46910:SF3">
    <property type="entry name" value="HALOTOLERANCE PROTEIN 9-RELATED"/>
    <property type="match status" value="1"/>
</dbReference>
<dbReference type="CDD" id="cd12148">
    <property type="entry name" value="fungal_TF_MHR"/>
    <property type="match status" value="1"/>
</dbReference>
<dbReference type="GO" id="GO:0006351">
    <property type="term" value="P:DNA-templated transcription"/>
    <property type="evidence" value="ECO:0007669"/>
    <property type="project" value="InterPro"/>
</dbReference>
<dbReference type="AlphaFoldDB" id="A0A8H5FFN9"/>
<evidence type="ECO:0000259" key="6">
    <source>
        <dbReference type="SMART" id="SM00906"/>
    </source>
</evidence>
<proteinExistence type="predicted"/>
<dbReference type="GO" id="GO:0005634">
    <property type="term" value="C:nucleus"/>
    <property type="evidence" value="ECO:0007669"/>
    <property type="project" value="UniProtKB-SubCell"/>
</dbReference>
<evidence type="ECO:0000313" key="8">
    <source>
        <dbReference type="Proteomes" id="UP000559256"/>
    </source>
</evidence>
<dbReference type="SMART" id="SM00906">
    <property type="entry name" value="Fungal_trans"/>
    <property type="match status" value="1"/>
</dbReference>
<dbReference type="PANTHER" id="PTHR46910">
    <property type="entry name" value="TRANSCRIPTION FACTOR PDR1"/>
    <property type="match status" value="1"/>
</dbReference>
<dbReference type="InterPro" id="IPR050987">
    <property type="entry name" value="AtrR-like"/>
</dbReference>
<sequence>MSEAQRRKKGFRMRVTNVGAKKFAMWCDFDAYKVLIIDFLSRAFRTSAAQPVHVLVANILKGTPSVPFSIPEDKASIREILIKLANRIKELEKDRELRDYDNWILSLRDSEENLDSNLSHSNSNPPHSGLGSQSASESSPSSIPHGESGVCQNPNLPYEFEASSGFTKSLDSDLDQVEPTNNDNDGVDELSKFFKEFSLGTPKGTHFGESSNVMLMKVAMEHKKELAGSDLPNWASIFASVRRLEFWDPEPWPSWYPISRPELQPPLPPYEFPSQDVLSQLSNVYFIQWEPYGPLLHRPSFEKSISEGLHHRDPAFGAIVLAVCALGARLLSKSRTDVNEGERWASQVRMDQFVFSQTLELEHLQLYCGFDSAWLIGGMAIRRAQEKGAHRRYAISSKRPTVQGELWKRAFWTLIVMDIRMSTLFGRPSATSIQDFDVEPLIECDDEYWEPEDGSPPFVQPPGKPCRISYFNAYLKLMEIYGFAQLTIYSVRKSELGNKMGIGSIEWYEKAVMGIDSALNQWMSLIPEHHSQNMKNLLVQWDKEHQEPVFFSQSTLLYSWYYWVQISVHRRFIPRPKDGSGILSFPSLAICTNAARSCLRVCETCVERSMRCHPQLMAVLFNSATVLALNLIRSIRLKIKFDLRKEMMDIHKCIDLLRLYEPNDVLNVMMFASHLPPQVSTQGFPDVPTRNNFITQAPTTDNHPKQLPSNQVPAVSGAWPSAPQNPTFTEKIYSPSPTHLPFYSRELGELPIHNSSQSSFNGPTGTGEDPSNSNFNYLEAFNFDALSSLSSPSSDVRQYFSLFDDTMGNANGSFNPVSPSNPGTPQNSTSANPDWDLFMAGVGELLNTANIPSADASFDPFNF</sequence>
<gene>
    <name evidence="7" type="ORF">D9758_017246</name>
</gene>
<reference evidence="7 8" key="1">
    <citation type="journal article" date="2020" name="ISME J.">
        <title>Uncovering the hidden diversity of litter-decomposition mechanisms in mushroom-forming fungi.</title>
        <authorList>
            <person name="Floudas D."/>
            <person name="Bentzer J."/>
            <person name="Ahren D."/>
            <person name="Johansson T."/>
            <person name="Persson P."/>
            <person name="Tunlid A."/>
        </authorList>
    </citation>
    <scope>NUCLEOTIDE SEQUENCE [LARGE SCALE GENOMIC DNA]</scope>
    <source>
        <strain evidence="7 8">CBS 291.85</strain>
    </source>
</reference>
<feature type="domain" description="Xylanolytic transcriptional activator regulatory" evidence="6">
    <location>
        <begin position="373"/>
        <end position="448"/>
    </location>
</feature>
<evidence type="ECO:0000256" key="4">
    <source>
        <dbReference type="ARBA" id="ARBA00023242"/>
    </source>
</evidence>
<feature type="compositionally biased region" description="Low complexity" evidence="5">
    <location>
        <begin position="115"/>
        <end position="149"/>
    </location>
</feature>
<evidence type="ECO:0000256" key="2">
    <source>
        <dbReference type="ARBA" id="ARBA00022723"/>
    </source>
</evidence>
<dbReference type="InterPro" id="IPR007219">
    <property type="entry name" value="XnlR_reg_dom"/>
</dbReference>
<evidence type="ECO:0000256" key="1">
    <source>
        <dbReference type="ARBA" id="ARBA00004123"/>
    </source>
</evidence>
<dbReference type="Pfam" id="PF04082">
    <property type="entry name" value="Fungal_trans"/>
    <property type="match status" value="1"/>
</dbReference>
<feature type="region of interest" description="Disordered" evidence="5">
    <location>
        <begin position="811"/>
        <end position="831"/>
    </location>
</feature>
<evidence type="ECO:0000256" key="5">
    <source>
        <dbReference type="SAM" id="MobiDB-lite"/>
    </source>
</evidence>
<evidence type="ECO:0000313" key="7">
    <source>
        <dbReference type="EMBL" id="KAF5334708.1"/>
    </source>
</evidence>
<protein>
    <recommendedName>
        <fullName evidence="6">Xylanolytic transcriptional activator regulatory domain-containing protein</fullName>
    </recommendedName>
</protein>
<dbReference type="EMBL" id="JAACJM010000254">
    <property type="protein sequence ID" value="KAF5334708.1"/>
    <property type="molecule type" value="Genomic_DNA"/>
</dbReference>
<dbReference type="OrthoDB" id="4456959at2759"/>
<keyword evidence="2" id="KW-0479">Metal-binding</keyword>
<organism evidence="7 8">
    <name type="scientific">Tetrapyrgos nigripes</name>
    <dbReference type="NCBI Taxonomy" id="182062"/>
    <lineage>
        <taxon>Eukaryota</taxon>
        <taxon>Fungi</taxon>
        <taxon>Dikarya</taxon>
        <taxon>Basidiomycota</taxon>
        <taxon>Agaricomycotina</taxon>
        <taxon>Agaricomycetes</taxon>
        <taxon>Agaricomycetidae</taxon>
        <taxon>Agaricales</taxon>
        <taxon>Marasmiineae</taxon>
        <taxon>Marasmiaceae</taxon>
        <taxon>Tetrapyrgos</taxon>
    </lineage>
</organism>
<keyword evidence="8" id="KW-1185">Reference proteome</keyword>
<keyword evidence="4" id="KW-0539">Nucleus</keyword>
<name>A0A8H5FFN9_9AGAR</name>
<dbReference type="Proteomes" id="UP000559256">
    <property type="component" value="Unassembled WGS sequence"/>
</dbReference>
<evidence type="ECO:0000256" key="3">
    <source>
        <dbReference type="ARBA" id="ARBA00023125"/>
    </source>
</evidence>
<dbReference type="GO" id="GO:0008270">
    <property type="term" value="F:zinc ion binding"/>
    <property type="evidence" value="ECO:0007669"/>
    <property type="project" value="InterPro"/>
</dbReference>
<dbReference type="GO" id="GO:0003700">
    <property type="term" value="F:DNA-binding transcription factor activity"/>
    <property type="evidence" value="ECO:0007669"/>
    <property type="project" value="InterPro"/>
</dbReference>
<feature type="region of interest" description="Disordered" evidence="5">
    <location>
        <begin position="114"/>
        <end position="154"/>
    </location>
</feature>